<evidence type="ECO:0000256" key="2">
    <source>
        <dbReference type="ARBA" id="ARBA00008337"/>
    </source>
</evidence>
<dbReference type="GO" id="GO:0047750">
    <property type="term" value="F:cholestenol delta-isomerase activity"/>
    <property type="evidence" value="ECO:0007669"/>
    <property type="project" value="InterPro"/>
</dbReference>
<evidence type="ECO:0000313" key="16">
    <source>
        <dbReference type="EMBL" id="NWJ06385.1"/>
    </source>
</evidence>
<keyword evidence="5" id="KW-0752">Steroid biosynthesis</keyword>
<dbReference type="EMBL" id="VWPW01020037">
    <property type="protein sequence ID" value="NWJ06385.1"/>
    <property type="molecule type" value="Genomic_DNA"/>
</dbReference>
<evidence type="ECO:0000313" key="17">
    <source>
        <dbReference type="Proteomes" id="UP000534426"/>
    </source>
</evidence>
<keyword evidence="10" id="KW-1207">Sterol metabolism</keyword>
<evidence type="ECO:0000256" key="14">
    <source>
        <dbReference type="SAM" id="Phobius"/>
    </source>
</evidence>
<evidence type="ECO:0000256" key="5">
    <source>
        <dbReference type="ARBA" id="ARBA00022955"/>
    </source>
</evidence>
<evidence type="ECO:0000256" key="11">
    <source>
        <dbReference type="ARBA" id="ARBA00023221"/>
    </source>
</evidence>
<reference evidence="16 17" key="1">
    <citation type="submission" date="2019-09" db="EMBL/GenBank/DDBJ databases">
        <title>Bird 10,000 Genomes (B10K) Project - Family phase.</title>
        <authorList>
            <person name="Zhang G."/>
        </authorList>
    </citation>
    <scope>NUCLEOTIDE SEQUENCE [LARGE SCALE GENOMIC DNA]</scope>
    <source>
        <strain evidence="16">B10K-MSB-37135</strain>
        <tissue evidence="16">Heart</tissue>
    </source>
</reference>
<comment type="subcellular location">
    <subcellularLocation>
        <location evidence="1">Membrane</location>
        <topology evidence="1">Multi-pass membrane protein</topology>
    </subcellularLocation>
</comment>
<dbReference type="Proteomes" id="UP000534426">
    <property type="component" value="Unassembled WGS sequence"/>
</dbReference>
<proteinExistence type="inferred from homology"/>
<dbReference type="GO" id="GO:0005783">
    <property type="term" value="C:endoplasmic reticulum"/>
    <property type="evidence" value="ECO:0007669"/>
    <property type="project" value="TreeGrafter"/>
</dbReference>
<dbReference type="GO" id="GO:0006695">
    <property type="term" value="P:cholesterol biosynthetic process"/>
    <property type="evidence" value="ECO:0007669"/>
    <property type="project" value="TreeGrafter"/>
</dbReference>
<evidence type="ECO:0000256" key="8">
    <source>
        <dbReference type="ARBA" id="ARBA00023098"/>
    </source>
</evidence>
<keyword evidence="11" id="KW-0753">Steroid metabolism</keyword>
<keyword evidence="8" id="KW-0443">Lipid metabolism</keyword>
<feature type="non-terminal residue" evidence="16">
    <location>
        <position position="1"/>
    </location>
</feature>
<gene>
    <name evidence="16" type="primary">Ebp</name>
    <name evidence="16" type="ORF">CRYUND_R15624</name>
</gene>
<comment type="caution">
    <text evidence="16">The sequence shown here is derived from an EMBL/GenBank/DDBJ whole genome shotgun (WGS) entry which is preliminary data.</text>
</comment>
<dbReference type="GO" id="GO:0000247">
    <property type="term" value="F:C-8 sterol isomerase activity"/>
    <property type="evidence" value="ECO:0007669"/>
    <property type="project" value="TreeGrafter"/>
</dbReference>
<name>A0A7K4LNR1_9AVES</name>
<evidence type="ECO:0000259" key="15">
    <source>
        <dbReference type="PROSITE" id="PS51751"/>
    </source>
</evidence>
<dbReference type="InterPro" id="IPR007905">
    <property type="entry name" value="EBP"/>
</dbReference>
<feature type="domain" description="EXPERA" evidence="15">
    <location>
        <begin position="1"/>
        <end position="92"/>
    </location>
</feature>
<dbReference type="PANTHER" id="PTHR14207">
    <property type="entry name" value="STEROL ISOMERASE"/>
    <property type="match status" value="1"/>
</dbReference>
<evidence type="ECO:0000256" key="4">
    <source>
        <dbReference type="ARBA" id="ARBA00022692"/>
    </source>
</evidence>
<accession>A0A7K4LNR1</accession>
<evidence type="ECO:0000256" key="9">
    <source>
        <dbReference type="ARBA" id="ARBA00023136"/>
    </source>
</evidence>
<keyword evidence="9 13" id="KW-0472">Membrane</keyword>
<dbReference type="PANTHER" id="PTHR14207:SF0">
    <property type="entry name" value="3-BETA-HYDROXYSTEROID-DELTA(8),DELTA(7)-ISOMERASE"/>
    <property type="match status" value="1"/>
</dbReference>
<dbReference type="InterPro" id="IPR033118">
    <property type="entry name" value="EXPERA"/>
</dbReference>
<dbReference type="GO" id="GO:0016020">
    <property type="term" value="C:membrane"/>
    <property type="evidence" value="ECO:0007669"/>
    <property type="project" value="UniProtKB-SubCell"/>
</dbReference>
<evidence type="ECO:0000256" key="10">
    <source>
        <dbReference type="ARBA" id="ARBA00023166"/>
    </source>
</evidence>
<evidence type="ECO:0000256" key="3">
    <source>
        <dbReference type="ARBA" id="ARBA00022516"/>
    </source>
</evidence>
<keyword evidence="17" id="KW-1185">Reference proteome</keyword>
<keyword evidence="4 13" id="KW-0812">Transmembrane</keyword>
<dbReference type="Pfam" id="PF05241">
    <property type="entry name" value="EBP"/>
    <property type="match status" value="1"/>
</dbReference>
<feature type="non-terminal residue" evidence="16">
    <location>
        <position position="114"/>
    </location>
</feature>
<keyword evidence="7" id="KW-0756">Sterol biosynthesis</keyword>
<feature type="transmembrane region" description="Helical" evidence="14">
    <location>
        <begin position="71"/>
        <end position="93"/>
    </location>
</feature>
<organism evidence="16 17">
    <name type="scientific">Crypturellus undulatus</name>
    <dbReference type="NCBI Taxonomy" id="48396"/>
    <lineage>
        <taxon>Eukaryota</taxon>
        <taxon>Metazoa</taxon>
        <taxon>Chordata</taxon>
        <taxon>Craniata</taxon>
        <taxon>Vertebrata</taxon>
        <taxon>Euteleostomi</taxon>
        <taxon>Archelosauria</taxon>
        <taxon>Archosauria</taxon>
        <taxon>Dinosauria</taxon>
        <taxon>Saurischia</taxon>
        <taxon>Theropoda</taxon>
        <taxon>Coelurosauria</taxon>
        <taxon>Aves</taxon>
        <taxon>Palaeognathae</taxon>
        <taxon>Tinamiformes</taxon>
        <taxon>Tinamidae</taxon>
        <taxon>Crypturellus</taxon>
    </lineage>
</organism>
<protein>
    <submittedName>
        <fullName evidence="16">EBP isomerase</fullName>
    </submittedName>
</protein>
<evidence type="ECO:0000256" key="7">
    <source>
        <dbReference type="ARBA" id="ARBA00023011"/>
    </source>
</evidence>
<feature type="transmembrane region" description="Helical" evidence="14">
    <location>
        <begin position="12"/>
        <end position="30"/>
    </location>
</feature>
<evidence type="ECO:0000256" key="6">
    <source>
        <dbReference type="ARBA" id="ARBA00022989"/>
    </source>
</evidence>
<evidence type="ECO:0000256" key="12">
    <source>
        <dbReference type="ARBA" id="ARBA00023235"/>
    </source>
</evidence>
<keyword evidence="12 16" id="KW-0413">Isomerase</keyword>
<evidence type="ECO:0000256" key="1">
    <source>
        <dbReference type="ARBA" id="ARBA00004141"/>
    </source>
</evidence>
<feature type="transmembrane region" description="Helical" evidence="14">
    <location>
        <begin position="37"/>
        <end position="56"/>
    </location>
</feature>
<comment type="similarity">
    <text evidence="2">Belongs to the EBP family.</text>
</comment>
<dbReference type="AlphaFoldDB" id="A0A7K4LNR1"/>
<evidence type="ECO:0000256" key="13">
    <source>
        <dbReference type="PROSITE-ProRule" id="PRU01087"/>
    </source>
</evidence>
<keyword evidence="3" id="KW-0444">Lipid biosynthesis</keyword>
<keyword evidence="6 13" id="KW-1133">Transmembrane helix</keyword>
<dbReference type="PROSITE" id="PS51751">
    <property type="entry name" value="EXPERA"/>
    <property type="match status" value="1"/>
</dbReference>
<sequence length="114" mass="13133">KRNDDFTVAMETVTAWAWGPLSLVTFVALLRRHPARHVLQLVVSLGQFYGDVLYFWTEARAGWSHSDPRPLYFWGYFVGLNGIWLVVPGLLLADAWRQLVAAQRHLDRPRGKSR</sequence>
<dbReference type="GO" id="GO:0004769">
    <property type="term" value="F:steroid Delta-isomerase activity"/>
    <property type="evidence" value="ECO:0007669"/>
    <property type="project" value="TreeGrafter"/>
</dbReference>